<dbReference type="PROSITE" id="PS51257">
    <property type="entry name" value="PROKAR_LIPOPROTEIN"/>
    <property type="match status" value="1"/>
</dbReference>
<feature type="domain" description="STAS" evidence="1">
    <location>
        <begin position="26"/>
        <end position="73"/>
    </location>
</feature>
<dbReference type="EMBL" id="JAERRJ010000016">
    <property type="protein sequence ID" value="MBL1079448.1"/>
    <property type="molecule type" value="Genomic_DNA"/>
</dbReference>
<reference evidence="2 3" key="1">
    <citation type="submission" date="2021-01" db="EMBL/GenBank/DDBJ databases">
        <title>WGS of actinomycetes isolated from Thailand.</title>
        <authorList>
            <person name="Thawai C."/>
        </authorList>
    </citation>
    <scope>NUCLEOTIDE SEQUENCE [LARGE SCALE GENOMIC DNA]</scope>
    <source>
        <strain evidence="2 3">LPG 2</strain>
    </source>
</reference>
<dbReference type="Gene3D" id="3.30.750.24">
    <property type="entry name" value="STAS domain"/>
    <property type="match status" value="1"/>
</dbReference>
<evidence type="ECO:0000259" key="1">
    <source>
        <dbReference type="PROSITE" id="PS50801"/>
    </source>
</evidence>
<comment type="caution">
    <text evidence="2">The sequence shown here is derived from an EMBL/GenBank/DDBJ whole genome shotgun (WGS) entry which is preliminary data.</text>
</comment>
<proteinExistence type="predicted"/>
<organism evidence="2 3">
    <name type="scientific">Nocardia acididurans</name>
    <dbReference type="NCBI Taxonomy" id="2802282"/>
    <lineage>
        <taxon>Bacteria</taxon>
        <taxon>Bacillati</taxon>
        <taxon>Actinomycetota</taxon>
        <taxon>Actinomycetes</taxon>
        <taxon>Mycobacteriales</taxon>
        <taxon>Nocardiaceae</taxon>
        <taxon>Nocardia</taxon>
    </lineage>
</organism>
<keyword evidence="3" id="KW-1185">Reference proteome</keyword>
<dbReference type="Proteomes" id="UP000602198">
    <property type="component" value="Unassembled WGS sequence"/>
</dbReference>
<sequence>MMSTKRARGAPAVATTISATGCRCTMSGEIDFSNLEEFRAKLTSALHIGEPVVVDLRAVTFFSLSATRVLLKVHDLADVLQCPMQVLGSPCVNRVLHLSGADTELTLPHQHSQRFRY</sequence>
<evidence type="ECO:0000313" key="2">
    <source>
        <dbReference type="EMBL" id="MBL1079448.1"/>
    </source>
</evidence>
<protein>
    <submittedName>
        <fullName evidence="2">STAS domain-containing protein</fullName>
    </submittedName>
</protein>
<gene>
    <name evidence="2" type="ORF">JK358_34085</name>
</gene>
<dbReference type="CDD" id="cd07043">
    <property type="entry name" value="STAS_anti-anti-sigma_factors"/>
    <property type="match status" value="1"/>
</dbReference>
<accession>A0ABS1MJM8</accession>
<name>A0ABS1MJM8_9NOCA</name>
<dbReference type="SUPFAM" id="SSF52091">
    <property type="entry name" value="SpoIIaa-like"/>
    <property type="match status" value="1"/>
</dbReference>
<evidence type="ECO:0000313" key="3">
    <source>
        <dbReference type="Proteomes" id="UP000602198"/>
    </source>
</evidence>
<dbReference type="PROSITE" id="PS50801">
    <property type="entry name" value="STAS"/>
    <property type="match status" value="1"/>
</dbReference>
<dbReference type="InterPro" id="IPR058548">
    <property type="entry name" value="MlaB-like_STAS"/>
</dbReference>
<dbReference type="InterPro" id="IPR002645">
    <property type="entry name" value="STAS_dom"/>
</dbReference>
<dbReference type="InterPro" id="IPR036513">
    <property type="entry name" value="STAS_dom_sf"/>
</dbReference>
<dbReference type="Pfam" id="PF13466">
    <property type="entry name" value="STAS_2"/>
    <property type="match status" value="1"/>
</dbReference>